<evidence type="ECO:0000256" key="10">
    <source>
        <dbReference type="ARBA" id="ARBA00029347"/>
    </source>
</evidence>
<keyword evidence="9" id="KW-0464">Manganese</keyword>
<comment type="function">
    <text evidence="12">Phosphatase which shows a preference for 4'-phosphopantetheine and its oxidatively damaged forms (sulfonate or S-sulfonate), providing strong indirect evidence that the phosphatase activity pre-empts damage in the coenzyme A (CoA) pathway. Hydrolyzing excess 4'-phosphopantetheine could constitute a directed overflow mechanism to prevent its oxidation to the S-sulfonate, sulfonate, or other forms. Hydrolyzing 4'-phosphopantetheine sulfonate or S-sulfonate would forestall their conversion to inactive forms of CoA and acyl carrier protein. May play a role in the physiological regulation of CoA intracellular levels.</text>
</comment>
<dbReference type="InterPro" id="IPR035073">
    <property type="entry name" value="At2g17340_3_helix_bundle"/>
</dbReference>
<dbReference type="InterPro" id="IPR004567">
    <property type="entry name" value="Type_II_PanK"/>
</dbReference>
<evidence type="ECO:0000256" key="6">
    <source>
        <dbReference type="ARBA" id="ARBA00022723"/>
    </source>
</evidence>
<comment type="catalytic activity">
    <reaction evidence="10">
        <text>(R)-4'-phospho-S-sulfopantetheine + H2O = (R)-S-sulfopantetheine + phosphate</text>
        <dbReference type="Rhea" id="RHEA:68340"/>
        <dbReference type="ChEBI" id="CHEBI:15377"/>
        <dbReference type="ChEBI" id="CHEBI:43474"/>
        <dbReference type="ChEBI" id="CHEBI:177302"/>
        <dbReference type="ChEBI" id="CHEBI:177303"/>
    </reaction>
    <physiologicalReaction direction="left-to-right" evidence="10">
        <dbReference type="Rhea" id="RHEA:68341"/>
    </physiologicalReaction>
</comment>
<name>A0A2H1WDB9_SPOFR</name>
<reference evidence="14" key="1">
    <citation type="submission" date="2016-07" db="EMBL/GenBank/DDBJ databases">
        <authorList>
            <person name="Bretaudeau A."/>
        </authorList>
    </citation>
    <scope>NUCLEOTIDE SEQUENCE</scope>
    <source>
        <strain evidence="14">Rice</strain>
        <tissue evidence="14">Whole body</tissue>
    </source>
</reference>
<dbReference type="GO" id="GO:0004594">
    <property type="term" value="F:pantothenate kinase activity"/>
    <property type="evidence" value="ECO:0007669"/>
    <property type="project" value="TreeGrafter"/>
</dbReference>
<evidence type="ECO:0000256" key="4">
    <source>
        <dbReference type="ARBA" id="ARBA00019490"/>
    </source>
</evidence>
<keyword evidence="6" id="KW-0479">Metal-binding</keyword>
<accession>A0A2H1WDB9</accession>
<sequence>MDHFGLSHILLEPDKYNPDTLDLLVDEEAREYWLNTCEKLTEKYVNFALLNNEDPTVEIRALKFKTCYVEALKELRINPLAHGQLTIRLLLDINETCLRSQGFFDLWKKQKKYENDSALATLATRLAELDALPDDRQRWIEIIRGALAGNMFDWGAQAVTSILNSGLYEALEKIQKRPWLYDGLDKWLDKLEKTVHHCAAVFVDNSGVDIVLGILPFVRALLLRGTAVILCANEWPALNDVTNVELEEILQGASHICPIISAALSTGDLVVRSSGQRGPCLDLRTISVGLCTEMKARGVDLIILEGMGRALHTNLNARLAVDSLKIAVVKNTWLAQRLGGPLFSVIFIYEEKQRFSPVSCVGAFTNIQVQIHMTPRPGTIICESHKELLRAGIEPATSCTAANCPATAPTVQSNIYFVYFILLL</sequence>
<proteinExistence type="predicted"/>
<evidence type="ECO:0000256" key="11">
    <source>
        <dbReference type="ARBA" id="ARBA00032948"/>
    </source>
</evidence>
<evidence type="ECO:0000256" key="1">
    <source>
        <dbReference type="ARBA" id="ARBA00001936"/>
    </source>
</evidence>
<evidence type="ECO:0000256" key="3">
    <source>
        <dbReference type="ARBA" id="ARBA00011388"/>
    </source>
</evidence>
<organism evidence="14">
    <name type="scientific">Spodoptera frugiperda</name>
    <name type="common">Fall armyworm</name>
    <dbReference type="NCBI Taxonomy" id="7108"/>
    <lineage>
        <taxon>Eukaryota</taxon>
        <taxon>Metazoa</taxon>
        <taxon>Ecdysozoa</taxon>
        <taxon>Arthropoda</taxon>
        <taxon>Hexapoda</taxon>
        <taxon>Insecta</taxon>
        <taxon>Pterygota</taxon>
        <taxon>Neoptera</taxon>
        <taxon>Endopterygota</taxon>
        <taxon>Lepidoptera</taxon>
        <taxon>Glossata</taxon>
        <taxon>Ditrysia</taxon>
        <taxon>Noctuoidea</taxon>
        <taxon>Noctuidae</taxon>
        <taxon>Amphipyrinae</taxon>
        <taxon>Spodoptera</taxon>
    </lineage>
</organism>
<keyword evidence="7" id="KW-0378">Hydrolase</keyword>
<dbReference type="InterPro" id="IPR002791">
    <property type="entry name" value="ARMT1-like_metal-bd"/>
</dbReference>
<gene>
    <name evidence="14" type="ORF">SFRICE_000398</name>
</gene>
<dbReference type="InterPro" id="IPR036075">
    <property type="entry name" value="ARMT-1-like_metal-bd_sf"/>
</dbReference>
<comment type="cofactor">
    <cofactor evidence="2">
        <name>Ni(2+)</name>
        <dbReference type="ChEBI" id="CHEBI:49786"/>
    </cofactor>
</comment>
<dbReference type="PANTHER" id="PTHR12280">
    <property type="entry name" value="PANTOTHENATE KINASE"/>
    <property type="match status" value="1"/>
</dbReference>
<protein>
    <recommendedName>
        <fullName evidence="4">4'-phosphopantetheine phosphatase</fullName>
    </recommendedName>
    <alternativeName>
        <fullName evidence="11">Inactive pantothenic acid kinase 4</fullName>
    </alternativeName>
</protein>
<dbReference type="Gene3D" id="3.40.50.10880">
    <property type="entry name" value="Uncharacterised protein PF01937, DUF89, domain 3"/>
    <property type="match status" value="1"/>
</dbReference>
<dbReference type="GO" id="GO:0005634">
    <property type="term" value="C:nucleus"/>
    <property type="evidence" value="ECO:0007669"/>
    <property type="project" value="TreeGrafter"/>
</dbReference>
<dbReference type="EMBL" id="ODYU01007888">
    <property type="protein sequence ID" value="SOQ51051.1"/>
    <property type="molecule type" value="Genomic_DNA"/>
</dbReference>
<comment type="subunit">
    <text evidence="3">Homodimer. Interacts with PKM.</text>
</comment>
<dbReference type="GO" id="GO:0016787">
    <property type="term" value="F:hydrolase activity"/>
    <property type="evidence" value="ECO:0007669"/>
    <property type="project" value="UniProtKB-KW"/>
</dbReference>
<evidence type="ECO:0000256" key="7">
    <source>
        <dbReference type="ARBA" id="ARBA00022801"/>
    </source>
</evidence>
<evidence type="ECO:0000256" key="8">
    <source>
        <dbReference type="ARBA" id="ARBA00023074"/>
    </source>
</evidence>
<evidence type="ECO:0000256" key="12">
    <source>
        <dbReference type="ARBA" id="ARBA00046055"/>
    </source>
</evidence>
<dbReference type="GO" id="GO:0005524">
    <property type="term" value="F:ATP binding"/>
    <property type="evidence" value="ECO:0007669"/>
    <property type="project" value="InterPro"/>
</dbReference>
<comment type="cofactor">
    <cofactor evidence="1">
        <name>Mn(2+)</name>
        <dbReference type="ChEBI" id="CHEBI:29035"/>
    </cofactor>
</comment>
<dbReference type="GO" id="GO:0046872">
    <property type="term" value="F:metal ion binding"/>
    <property type="evidence" value="ECO:0007669"/>
    <property type="project" value="UniProtKB-KW"/>
</dbReference>
<dbReference type="SUPFAM" id="SSF111321">
    <property type="entry name" value="AF1104-like"/>
    <property type="match status" value="1"/>
</dbReference>
<dbReference type="AlphaFoldDB" id="A0A2H1WDB9"/>
<dbReference type="GO" id="GO:0015937">
    <property type="term" value="P:coenzyme A biosynthetic process"/>
    <property type="evidence" value="ECO:0007669"/>
    <property type="project" value="InterPro"/>
</dbReference>
<evidence type="ECO:0000313" key="14">
    <source>
        <dbReference type="EMBL" id="SOQ51051.1"/>
    </source>
</evidence>
<keyword evidence="5" id="KW-0533">Nickel</keyword>
<dbReference type="PANTHER" id="PTHR12280:SF35">
    <property type="entry name" value="4'-PHOSPHOPANTETHEINE PHOSPHATASE"/>
    <property type="match status" value="1"/>
</dbReference>
<keyword evidence="8" id="KW-0944">Nitration</keyword>
<dbReference type="Pfam" id="PF01937">
    <property type="entry name" value="ARMT1-like_dom"/>
    <property type="match status" value="1"/>
</dbReference>
<dbReference type="Gene3D" id="1.20.1700.10">
    <property type="entry name" value="AF1104-like"/>
    <property type="match status" value="1"/>
</dbReference>
<dbReference type="GO" id="GO:0005829">
    <property type="term" value="C:cytosol"/>
    <property type="evidence" value="ECO:0007669"/>
    <property type="project" value="TreeGrafter"/>
</dbReference>
<evidence type="ECO:0000256" key="5">
    <source>
        <dbReference type="ARBA" id="ARBA00022596"/>
    </source>
</evidence>
<dbReference type="OrthoDB" id="498611at2759"/>
<evidence type="ECO:0000256" key="2">
    <source>
        <dbReference type="ARBA" id="ARBA00001967"/>
    </source>
</evidence>
<evidence type="ECO:0000256" key="9">
    <source>
        <dbReference type="ARBA" id="ARBA00023211"/>
    </source>
</evidence>
<feature type="domain" description="Damage-control phosphatase ARMT1-like metal-binding" evidence="13">
    <location>
        <begin position="71"/>
        <end position="341"/>
    </location>
</feature>
<evidence type="ECO:0000259" key="13">
    <source>
        <dbReference type="Pfam" id="PF01937"/>
    </source>
</evidence>